<dbReference type="RefSeq" id="WP_059147239.1">
    <property type="nucleotide sequence ID" value="NZ_LLZJ01000383.1"/>
</dbReference>
<proteinExistence type="predicted"/>
<accession>A0A0X3VVE6</accession>
<comment type="caution">
    <text evidence="1">The sequence shown here is derived from an EMBL/GenBank/DDBJ whole genome shotgun (WGS) entry which is preliminary data.</text>
</comment>
<dbReference type="AlphaFoldDB" id="A0A0X3VVE6"/>
<dbReference type="EMBL" id="LLZJ01000383">
    <property type="protein sequence ID" value="KUL47696.1"/>
    <property type="molecule type" value="Genomic_DNA"/>
</dbReference>
<gene>
    <name evidence="1" type="ORF">ADL28_31830</name>
</gene>
<organism evidence="1 2">
    <name type="scientific">Streptomyces violaceusniger</name>
    <dbReference type="NCBI Taxonomy" id="68280"/>
    <lineage>
        <taxon>Bacteria</taxon>
        <taxon>Bacillati</taxon>
        <taxon>Actinomycetota</taxon>
        <taxon>Actinomycetes</taxon>
        <taxon>Kitasatosporales</taxon>
        <taxon>Streptomycetaceae</taxon>
        <taxon>Streptomyces</taxon>
        <taxon>Streptomyces violaceusniger group</taxon>
    </lineage>
</organism>
<evidence type="ECO:0000313" key="1">
    <source>
        <dbReference type="EMBL" id="KUL47696.1"/>
    </source>
</evidence>
<name>A0A0X3VVE6_STRVO</name>
<evidence type="ECO:0000313" key="2">
    <source>
        <dbReference type="Proteomes" id="UP000053413"/>
    </source>
</evidence>
<reference evidence="2" key="1">
    <citation type="submission" date="2015-10" db="EMBL/GenBank/DDBJ databases">
        <authorList>
            <person name="Ju K.-S."/>
            <person name="Doroghazi J.R."/>
            <person name="Metcalf W.W."/>
        </authorList>
    </citation>
    <scope>NUCLEOTIDE SEQUENCE [LARGE SCALE GENOMIC DNA]</scope>
    <source>
        <strain evidence="2">NRRL F-8817</strain>
    </source>
</reference>
<protein>
    <submittedName>
        <fullName evidence="1">Uncharacterized protein</fullName>
    </submittedName>
</protein>
<sequence length="84" mass="8836">MTSPAIDPTGAAQLIAEQHAREVSGDREAARGTPARALLVRVRLVREGVLTAGEGADGCEEPALYLLRGRQQPAPVEDFGAGDR</sequence>
<dbReference type="Proteomes" id="UP000053413">
    <property type="component" value="Unassembled WGS sequence"/>
</dbReference>